<sequence length="303" mass="33074">MIDVTETPFAQLLTLPDGIFTRQEALGVGLRDEVLIAGVRRGVIRRLCRGAYTSPGARTKGEERRLLARAALRMYPDAVLVGATAAAAYGIPLFEVPVVPADLARPIQREASTRHIRLRPLRDTPLDTPWGPATDTATALIQICLDHGVLPGVASIDAALHAQRVDVQQLQTAFERVSGWPHAGRARCALAWSDGDAESLGESVTRAILLGAGFRVVSQLPIADRDGVVFARVDLGIEDTPVLLEFDGKVKYSDGGPDALFREKKREDRIRARGYIVIRVVWADLFHPERIIRAVMEALARVA</sequence>
<protein>
    <recommendedName>
        <fullName evidence="3">DUF559 domain-containing protein</fullName>
    </recommendedName>
</protein>
<accession>A0ABZ2FFU5</accession>
<name>A0ABZ2FFU5_9MICO</name>
<proteinExistence type="predicted"/>
<evidence type="ECO:0000313" key="2">
    <source>
        <dbReference type="Proteomes" id="UP001381003"/>
    </source>
</evidence>
<reference evidence="1 2" key="1">
    <citation type="submission" date="2022-09" db="EMBL/GenBank/DDBJ databases">
        <title>Complete genome sequence of Janibacter terrae strain COS04-44, PCL-degrading bacteria isolated from oil spilled coast.</title>
        <authorList>
            <person name="Park H."/>
            <person name="Kim J.Y."/>
            <person name="An S.H."/>
            <person name="Lee C.M."/>
            <person name="Weon H.-Y."/>
        </authorList>
    </citation>
    <scope>NUCLEOTIDE SEQUENCE [LARGE SCALE GENOMIC DNA]</scope>
    <source>
        <strain evidence="1 2">COS04-44</strain>
    </source>
</reference>
<gene>
    <name evidence="1" type="ORF">N5P18_15890</name>
</gene>
<organism evidence="1 2">
    <name type="scientific">Janibacter terrae</name>
    <dbReference type="NCBI Taxonomy" id="103817"/>
    <lineage>
        <taxon>Bacteria</taxon>
        <taxon>Bacillati</taxon>
        <taxon>Actinomycetota</taxon>
        <taxon>Actinomycetes</taxon>
        <taxon>Micrococcales</taxon>
        <taxon>Intrasporangiaceae</taxon>
        <taxon>Janibacter</taxon>
    </lineage>
</organism>
<dbReference type="RefSeq" id="WP_338538203.1">
    <property type="nucleotide sequence ID" value="NZ_CP104874.1"/>
</dbReference>
<evidence type="ECO:0008006" key="3">
    <source>
        <dbReference type="Google" id="ProtNLM"/>
    </source>
</evidence>
<dbReference type="Proteomes" id="UP001381003">
    <property type="component" value="Chromosome"/>
</dbReference>
<keyword evidence="2" id="KW-1185">Reference proteome</keyword>
<dbReference type="EMBL" id="CP104874">
    <property type="protein sequence ID" value="WWF05116.1"/>
    <property type="molecule type" value="Genomic_DNA"/>
</dbReference>
<evidence type="ECO:0000313" key="1">
    <source>
        <dbReference type="EMBL" id="WWF05116.1"/>
    </source>
</evidence>